<evidence type="ECO:0000256" key="7">
    <source>
        <dbReference type="ARBA" id="ARBA00023170"/>
    </source>
</evidence>
<evidence type="ECO:0000256" key="6">
    <source>
        <dbReference type="ARBA" id="ARBA00023136"/>
    </source>
</evidence>
<proteinExistence type="predicted"/>
<dbReference type="EC" id="2.7.11.1" evidence="2"/>
<comment type="subcellular location">
    <subcellularLocation>
        <location evidence="1">Membrane</location>
        <topology evidence="1">Single-pass type I membrane protein</topology>
    </subcellularLocation>
</comment>
<dbReference type="GO" id="GO:0030247">
    <property type="term" value="F:polysaccharide binding"/>
    <property type="evidence" value="ECO:0007669"/>
    <property type="project" value="InterPro"/>
</dbReference>
<keyword evidence="6" id="KW-0472">Membrane</keyword>
<protein>
    <recommendedName>
        <fullName evidence="2">non-specific serine/threonine protein kinase</fullName>
        <ecNumber evidence="2">2.7.11.1</ecNumber>
    </recommendedName>
</protein>
<dbReference type="eggNOG" id="KOG1187">
    <property type="taxonomic scope" value="Eukaryota"/>
</dbReference>
<keyword evidence="8" id="KW-0325">Glycoprotein</keyword>
<dbReference type="InterPro" id="IPR025287">
    <property type="entry name" value="WAK_GUB"/>
</dbReference>
<dbReference type="Pfam" id="PF14380">
    <property type="entry name" value="WAK_assoc"/>
    <property type="match status" value="1"/>
</dbReference>
<comment type="catalytic activity">
    <reaction evidence="10">
        <text>L-seryl-[protein] + ATP = O-phospho-L-seryl-[protein] + ADP + H(+)</text>
        <dbReference type="Rhea" id="RHEA:17989"/>
        <dbReference type="Rhea" id="RHEA-COMP:9863"/>
        <dbReference type="Rhea" id="RHEA-COMP:11604"/>
        <dbReference type="ChEBI" id="CHEBI:15378"/>
        <dbReference type="ChEBI" id="CHEBI:29999"/>
        <dbReference type="ChEBI" id="CHEBI:30616"/>
        <dbReference type="ChEBI" id="CHEBI:83421"/>
        <dbReference type="ChEBI" id="CHEBI:456216"/>
        <dbReference type="EC" id="2.7.11.1"/>
    </reaction>
</comment>
<dbReference type="Pfam" id="PF13947">
    <property type="entry name" value="GUB_WAK_bind"/>
    <property type="match status" value="1"/>
</dbReference>
<dbReference type="GO" id="GO:0004674">
    <property type="term" value="F:protein serine/threonine kinase activity"/>
    <property type="evidence" value="ECO:0007669"/>
    <property type="project" value="UniProtKB-KW"/>
</dbReference>
<accession>D7KUW9</accession>
<evidence type="ECO:0000259" key="12">
    <source>
        <dbReference type="Pfam" id="PF13947"/>
    </source>
</evidence>
<keyword evidence="3" id="KW-0812">Transmembrane</keyword>
<gene>
    <name evidence="14" type="ORF">ARALYDRAFT_894412</name>
</gene>
<evidence type="ECO:0000256" key="3">
    <source>
        <dbReference type="ARBA" id="ARBA00022692"/>
    </source>
</evidence>
<dbReference type="InterPro" id="IPR032872">
    <property type="entry name" value="WAK_assoc_C"/>
</dbReference>
<evidence type="ECO:0000256" key="11">
    <source>
        <dbReference type="SAM" id="SignalP"/>
    </source>
</evidence>
<keyword evidence="15" id="KW-1185">Reference proteome</keyword>
<sequence length="249" mass="28267">MYHLPTSCLVLFFLAFLFHHLPCASSKKELGGCETLFQCGNVTAGFPFSGQNRHKLCGHPFLELYCVNNITTLFISNKEFHVLKINQTSNTITLARFDLLGSFCSSTFTNVTLPPEVFEISPTYKSVTVFHLCDPWFPYHSSYKCPEIGLISMSENLEHNNNCRESFTVNLPTSFVPEEGVLNLTRLESALREGFEVKVKIDKNACQECLSFHAFCGFKETFPLGIKCGPLYQPHCKFLIHHYHFISTV</sequence>
<dbReference type="PANTHER" id="PTHR33138">
    <property type="entry name" value="OS01G0690200 PROTEIN"/>
    <property type="match status" value="1"/>
</dbReference>
<reference evidence="15" key="1">
    <citation type="journal article" date="2011" name="Nat. Genet.">
        <title>The Arabidopsis lyrata genome sequence and the basis of rapid genome size change.</title>
        <authorList>
            <person name="Hu T.T."/>
            <person name="Pattyn P."/>
            <person name="Bakker E.G."/>
            <person name="Cao J."/>
            <person name="Cheng J.-F."/>
            <person name="Clark R.M."/>
            <person name="Fahlgren N."/>
            <person name="Fawcett J.A."/>
            <person name="Grimwood J."/>
            <person name="Gundlach H."/>
            <person name="Haberer G."/>
            <person name="Hollister J.D."/>
            <person name="Ossowski S."/>
            <person name="Ottilar R.P."/>
            <person name="Salamov A.A."/>
            <person name="Schneeberger K."/>
            <person name="Spannagl M."/>
            <person name="Wang X."/>
            <person name="Yang L."/>
            <person name="Nasrallah M.E."/>
            <person name="Bergelson J."/>
            <person name="Carrington J.C."/>
            <person name="Gaut B.S."/>
            <person name="Schmutz J."/>
            <person name="Mayer K.F.X."/>
            <person name="Van de Peer Y."/>
            <person name="Grigoriev I.V."/>
            <person name="Nordborg M."/>
            <person name="Weigel D."/>
            <person name="Guo Y.-L."/>
        </authorList>
    </citation>
    <scope>NUCLEOTIDE SEQUENCE [LARGE SCALE GENOMIC DNA]</scope>
    <source>
        <strain evidence="15">cv. MN47</strain>
    </source>
</reference>
<name>D7KUW9_ARALL</name>
<keyword evidence="5" id="KW-1133">Transmembrane helix</keyword>
<feature type="chain" id="PRO_5003101660" description="non-specific serine/threonine protein kinase" evidence="11">
    <location>
        <begin position="27"/>
        <end position="249"/>
    </location>
</feature>
<comment type="catalytic activity">
    <reaction evidence="9">
        <text>L-threonyl-[protein] + ATP = O-phospho-L-threonyl-[protein] + ADP + H(+)</text>
        <dbReference type="Rhea" id="RHEA:46608"/>
        <dbReference type="Rhea" id="RHEA-COMP:11060"/>
        <dbReference type="Rhea" id="RHEA-COMP:11605"/>
        <dbReference type="ChEBI" id="CHEBI:15378"/>
        <dbReference type="ChEBI" id="CHEBI:30013"/>
        <dbReference type="ChEBI" id="CHEBI:30616"/>
        <dbReference type="ChEBI" id="CHEBI:61977"/>
        <dbReference type="ChEBI" id="CHEBI:456216"/>
        <dbReference type="EC" id="2.7.11.1"/>
    </reaction>
</comment>
<feature type="signal peptide" evidence="11">
    <location>
        <begin position="1"/>
        <end position="26"/>
    </location>
</feature>
<evidence type="ECO:0000313" key="14">
    <source>
        <dbReference type="EMBL" id="EFH64822.1"/>
    </source>
</evidence>
<evidence type="ECO:0000256" key="5">
    <source>
        <dbReference type="ARBA" id="ARBA00022989"/>
    </source>
</evidence>
<dbReference type="PANTHER" id="PTHR33138:SF11">
    <property type="entry name" value="KINASE-LIKE PROTEIN"/>
    <property type="match status" value="1"/>
</dbReference>
<evidence type="ECO:0000256" key="8">
    <source>
        <dbReference type="ARBA" id="ARBA00023180"/>
    </source>
</evidence>
<feature type="domain" description="Wall-associated receptor kinase galacturonan-binding" evidence="12">
    <location>
        <begin position="33"/>
        <end position="96"/>
    </location>
</feature>
<dbReference type="Proteomes" id="UP000008694">
    <property type="component" value="Unassembled WGS sequence"/>
</dbReference>
<evidence type="ECO:0000256" key="10">
    <source>
        <dbReference type="ARBA" id="ARBA00048679"/>
    </source>
</evidence>
<evidence type="ECO:0000259" key="13">
    <source>
        <dbReference type="Pfam" id="PF14380"/>
    </source>
</evidence>
<feature type="domain" description="Wall-associated receptor kinase C-terminal" evidence="13">
    <location>
        <begin position="155"/>
        <end position="221"/>
    </location>
</feature>
<dbReference type="HOGENOM" id="CLU_000288_38_2_1"/>
<evidence type="ECO:0000256" key="1">
    <source>
        <dbReference type="ARBA" id="ARBA00004479"/>
    </source>
</evidence>
<evidence type="ECO:0000256" key="4">
    <source>
        <dbReference type="ARBA" id="ARBA00022729"/>
    </source>
</evidence>
<dbReference type="EMBL" id="GL348714">
    <property type="protein sequence ID" value="EFH64822.1"/>
    <property type="molecule type" value="Genomic_DNA"/>
</dbReference>
<dbReference type="AlphaFoldDB" id="D7KUW9"/>
<evidence type="ECO:0000256" key="2">
    <source>
        <dbReference type="ARBA" id="ARBA00012513"/>
    </source>
</evidence>
<dbReference type="GO" id="GO:0016020">
    <property type="term" value="C:membrane"/>
    <property type="evidence" value="ECO:0007669"/>
    <property type="project" value="UniProtKB-SubCell"/>
</dbReference>
<organism evidence="15">
    <name type="scientific">Arabidopsis lyrata subsp. lyrata</name>
    <name type="common">Lyre-leaved rock-cress</name>
    <dbReference type="NCBI Taxonomy" id="81972"/>
    <lineage>
        <taxon>Eukaryota</taxon>
        <taxon>Viridiplantae</taxon>
        <taxon>Streptophyta</taxon>
        <taxon>Embryophyta</taxon>
        <taxon>Tracheophyta</taxon>
        <taxon>Spermatophyta</taxon>
        <taxon>Magnoliopsida</taxon>
        <taxon>eudicotyledons</taxon>
        <taxon>Gunneridae</taxon>
        <taxon>Pentapetalae</taxon>
        <taxon>rosids</taxon>
        <taxon>malvids</taxon>
        <taxon>Brassicales</taxon>
        <taxon>Brassicaceae</taxon>
        <taxon>Camelineae</taxon>
        <taxon>Arabidopsis</taxon>
    </lineage>
</organism>
<keyword evidence="7" id="KW-0675">Receptor</keyword>
<dbReference type="STRING" id="81972.D7KUW9"/>
<dbReference type="Gramene" id="scaffold_201486.1">
    <property type="protein sequence ID" value="scaffold_201486.1"/>
    <property type="gene ID" value="scaffold_201486.1"/>
</dbReference>
<keyword evidence="4 11" id="KW-0732">Signal</keyword>
<evidence type="ECO:0000313" key="15">
    <source>
        <dbReference type="Proteomes" id="UP000008694"/>
    </source>
</evidence>
<evidence type="ECO:0000256" key="9">
    <source>
        <dbReference type="ARBA" id="ARBA00047899"/>
    </source>
</evidence>